<dbReference type="InterPro" id="IPR022398">
    <property type="entry name" value="Peptidase_S8_His-AS"/>
</dbReference>
<dbReference type="GO" id="GO:0004252">
    <property type="term" value="F:serine-type endopeptidase activity"/>
    <property type="evidence" value="ECO:0007669"/>
    <property type="project" value="UniProtKB-UniRule"/>
</dbReference>
<feature type="chain" id="PRO_5028929416" description="Peptidase S8/S53 domain-containing protein" evidence="8">
    <location>
        <begin position="32"/>
        <end position="1114"/>
    </location>
</feature>
<evidence type="ECO:0000256" key="3">
    <source>
        <dbReference type="ARBA" id="ARBA00022801"/>
    </source>
</evidence>
<evidence type="ECO:0000256" key="6">
    <source>
        <dbReference type="PROSITE-ProRule" id="PRU01240"/>
    </source>
</evidence>
<dbReference type="PRINTS" id="PR00723">
    <property type="entry name" value="SUBTILISIN"/>
</dbReference>
<dbReference type="Proteomes" id="UP000516444">
    <property type="component" value="Chromosome"/>
</dbReference>
<dbReference type="PROSITE" id="PS00138">
    <property type="entry name" value="SUBTILASE_SER"/>
    <property type="match status" value="1"/>
</dbReference>
<keyword evidence="3 6" id="KW-0378">Hydrolase</keyword>
<dbReference type="InterPro" id="IPR015500">
    <property type="entry name" value="Peptidase_S8_subtilisin-rel"/>
</dbReference>
<feature type="active site" description="Charge relay system" evidence="5 6">
    <location>
        <position position="453"/>
    </location>
</feature>
<accession>A0A7G1P0B1</accession>
<evidence type="ECO:0000259" key="9">
    <source>
        <dbReference type="Pfam" id="PF00082"/>
    </source>
</evidence>
<evidence type="ECO:0000256" key="2">
    <source>
        <dbReference type="ARBA" id="ARBA00022670"/>
    </source>
</evidence>
<dbReference type="InterPro" id="IPR017297">
    <property type="entry name" value="Peptidase_S8A_DPH-A"/>
</dbReference>
<keyword evidence="8" id="KW-0732">Signal</keyword>
<dbReference type="PIRSF" id="PIRSF037854">
    <property type="entry name" value="Dihydropyridine_esterase"/>
    <property type="match status" value="1"/>
</dbReference>
<evidence type="ECO:0000256" key="5">
    <source>
        <dbReference type="PIRSR" id="PIRSR615500-1"/>
    </source>
</evidence>
<evidence type="ECO:0000256" key="7">
    <source>
        <dbReference type="RuleBase" id="RU003355"/>
    </source>
</evidence>
<evidence type="ECO:0000256" key="4">
    <source>
        <dbReference type="ARBA" id="ARBA00022825"/>
    </source>
</evidence>
<dbReference type="PROSITE" id="PS00136">
    <property type="entry name" value="SUBTILASE_ASP"/>
    <property type="match status" value="1"/>
</dbReference>
<evidence type="ECO:0000256" key="8">
    <source>
        <dbReference type="SAM" id="SignalP"/>
    </source>
</evidence>
<comment type="similarity">
    <text evidence="1 6 7">Belongs to the peptidase S8 family.</text>
</comment>
<organism evidence="10 11">
    <name type="scientific">Streptomyces aurantiacus</name>
    <dbReference type="NCBI Taxonomy" id="47760"/>
    <lineage>
        <taxon>Bacteria</taxon>
        <taxon>Bacillati</taxon>
        <taxon>Actinomycetota</taxon>
        <taxon>Actinomycetes</taxon>
        <taxon>Kitasatosporales</taxon>
        <taxon>Streptomycetaceae</taxon>
        <taxon>Streptomyces</taxon>
        <taxon>Streptomyces aurantiacus group</taxon>
    </lineage>
</organism>
<feature type="domain" description="Peptidase S8/S53" evidence="9">
    <location>
        <begin position="233"/>
        <end position="499"/>
    </location>
</feature>
<dbReference type="InterPro" id="IPR023827">
    <property type="entry name" value="Peptidase_S8_Asp-AS"/>
</dbReference>
<dbReference type="InterPro" id="IPR023828">
    <property type="entry name" value="Peptidase_S8_Ser-AS"/>
</dbReference>
<evidence type="ECO:0000256" key="1">
    <source>
        <dbReference type="ARBA" id="ARBA00011073"/>
    </source>
</evidence>
<dbReference type="PANTHER" id="PTHR43399">
    <property type="entry name" value="SUBTILISIN-RELATED"/>
    <property type="match status" value="1"/>
</dbReference>
<dbReference type="KEGG" id="sgm:GCM10017557_29400"/>
<dbReference type="EMBL" id="AP023440">
    <property type="protein sequence ID" value="BCL28081.1"/>
    <property type="molecule type" value="Genomic_DNA"/>
</dbReference>
<gene>
    <name evidence="10" type="ORF">GCM10017557_29400</name>
</gene>
<keyword evidence="2 6" id="KW-0645">Protease</keyword>
<dbReference type="GO" id="GO:0006508">
    <property type="term" value="P:proteolysis"/>
    <property type="evidence" value="ECO:0007669"/>
    <property type="project" value="UniProtKB-KW"/>
</dbReference>
<dbReference type="InterPro" id="IPR000209">
    <property type="entry name" value="Peptidase_S8/S53_dom"/>
</dbReference>
<reference evidence="10 11" key="1">
    <citation type="journal article" date="2014" name="Int. J. Syst. Evol. Microbiol.">
        <title>Complete genome sequence of Corynebacterium casei LMG S-19264T (=DSM 44701T), isolated from a smear-ripened cheese.</title>
        <authorList>
            <consortium name="US DOE Joint Genome Institute (JGI-PGF)"/>
            <person name="Walter F."/>
            <person name="Albersmeier A."/>
            <person name="Kalinowski J."/>
            <person name="Ruckert C."/>
        </authorList>
    </citation>
    <scope>NUCLEOTIDE SEQUENCE [LARGE SCALE GENOMIC DNA]</scope>
    <source>
        <strain evidence="10 11">JCM 4677</strain>
    </source>
</reference>
<dbReference type="SUPFAM" id="SSF52743">
    <property type="entry name" value="Subtilisin-like"/>
    <property type="match status" value="1"/>
</dbReference>
<dbReference type="InterPro" id="IPR036852">
    <property type="entry name" value="Peptidase_S8/S53_dom_sf"/>
</dbReference>
<evidence type="ECO:0000313" key="10">
    <source>
        <dbReference type="EMBL" id="BCL28081.1"/>
    </source>
</evidence>
<proteinExistence type="inferred from homology"/>
<sequence length="1114" mass="115242">MRRQMKRACTATIAAAAAVALAAGMTSPASAEAGSTAERMAGGSAGGSAVQATSKHRITLITGDRVVVDAKGRVVGLERAKGREKIPVQIRKTDGHTLVVPADAARLIADGKLDQRLFDVTELNKSVNRKSQKQGLKVIVGYRGTAAAAKADVRDAGDTKVRRTLSSLNADAVLTPRDDAPDLWAAVTDTRSGGARTASGIAHVWLDGVRKASLDKSVKQIGADKAWAAGYDGKGVKIAVLDTGVDTTHPDLKGKVVAEKNFSTAADASDKYGHGTHVASIAAGTGAKAAGKYKGVAPGAELLNGKVLDDNGFGDDSGILAGMEWAAEQGADVVNLSLGGGDTPDIDPLEAQVNKLSKEKGVLFAIAAGNSGEFGEQTIGSPGSAEAALTVGAVDDTDKLADFSSTGPGLDGQIKPDVTAPGVNTTAASAAGSVIAQEVGENPAGYVSISGTSMATPHVAGAAAILKQQHPDWTYTELKGALTGSAKGGTYTPFQQGSGRVQVDKAIKQTVIADPSSVSFGIQQWPHTDDTPATKKVTYKNLGTADVTLNLAVTATDPKGQAAPAGFFTLGARTLTVPAGGTASADLTADTRLGGTLDGTYSAYVTATGGGQSVRTAAAVQRETESYDVTLKQIGRDGLPATAYLTDLIGYAGLAKGRNFAAPEGDGTVTMRVPKGTYLLDAWILKDFETFEGGLDWVVQPKLSVTKDVSLTLDARTTKSADITVPDAGAKPLSALVSYVFDPAQFSVGVGGASFADVRLAHLGGDVTGLTQTWGGQWTKGATAEYDVATTAEVKRLQGDKVRHYKAGELATVKNNLGAAASGKTGVLYPIGEFPADVTFGAGFEQKLPGARTLYVSTGDKVKWGFEFEQHGALDADGYPTLEAYYSLGNSQTFKAGKKYEKTFNTAVFGPRIGSDYGIYREGNGIYGFLPLFADGKTHAGSSLYSSATTTLYRNGTKVGSNSDPLVGESFEVPAGDAAYKLTTSVKRSVKVAAASTRVDASWTFRSKKADLAKLPASSVRFDAAVGLDSRAPADKKVSVPVTVQGSAAGSNLKSLSVYVSYDYGQTWKKVTVKNGKIAVTNPAKGKGISFHAKIADKKGNKSTISIYNAYYGK</sequence>
<keyword evidence="11" id="KW-1185">Reference proteome</keyword>
<dbReference type="Gene3D" id="3.40.50.200">
    <property type="entry name" value="Peptidase S8/S53 domain"/>
    <property type="match status" value="1"/>
</dbReference>
<dbReference type="PROSITE" id="PS00137">
    <property type="entry name" value="SUBTILASE_HIS"/>
    <property type="match status" value="1"/>
</dbReference>
<keyword evidence="4 6" id="KW-0720">Serine protease</keyword>
<feature type="active site" description="Charge relay system" evidence="5 6">
    <location>
        <position position="274"/>
    </location>
</feature>
<dbReference type="AlphaFoldDB" id="A0A7G1P0B1"/>
<dbReference type="PANTHER" id="PTHR43399:SF4">
    <property type="entry name" value="CELL WALL-ASSOCIATED PROTEASE"/>
    <property type="match status" value="1"/>
</dbReference>
<dbReference type="PROSITE" id="PS51892">
    <property type="entry name" value="SUBTILASE"/>
    <property type="match status" value="1"/>
</dbReference>
<evidence type="ECO:0000313" key="11">
    <source>
        <dbReference type="Proteomes" id="UP000516444"/>
    </source>
</evidence>
<name>A0A7G1P0B1_9ACTN</name>
<protein>
    <recommendedName>
        <fullName evidence="9">Peptidase S8/S53 domain-containing protein</fullName>
    </recommendedName>
</protein>
<feature type="active site" description="Charge relay system" evidence="5 6">
    <location>
        <position position="242"/>
    </location>
</feature>
<feature type="signal peptide" evidence="8">
    <location>
        <begin position="1"/>
        <end position="31"/>
    </location>
</feature>
<dbReference type="InterPro" id="IPR051048">
    <property type="entry name" value="Peptidase_S8/S53_subtilisin"/>
</dbReference>
<dbReference type="Pfam" id="PF00082">
    <property type="entry name" value="Peptidase_S8"/>
    <property type="match status" value="1"/>
</dbReference>